<dbReference type="GO" id="GO:0071949">
    <property type="term" value="F:FAD binding"/>
    <property type="evidence" value="ECO:0007669"/>
    <property type="project" value="InterPro"/>
</dbReference>
<dbReference type="InterPro" id="IPR036318">
    <property type="entry name" value="FAD-bd_PCMH-like_sf"/>
</dbReference>
<protein>
    <submittedName>
        <fullName evidence="7">FAD-binding domain-containing protein</fullName>
    </submittedName>
</protein>
<dbReference type="InterPro" id="IPR050416">
    <property type="entry name" value="FAD-linked_Oxidoreductase"/>
</dbReference>
<reference evidence="7 8" key="1">
    <citation type="journal article" date="2015" name="Genome Biol. Evol.">
        <title>Phylogenomic analyses indicate that early fungi evolved digesting cell walls of algal ancestors of land plants.</title>
        <authorList>
            <person name="Chang Y."/>
            <person name="Wang S."/>
            <person name="Sekimoto S."/>
            <person name="Aerts A.L."/>
            <person name="Choi C."/>
            <person name="Clum A."/>
            <person name="LaButti K.M."/>
            <person name="Lindquist E.A."/>
            <person name="Yee Ngan C."/>
            <person name="Ohm R.A."/>
            <person name="Salamov A.A."/>
            <person name="Grigoriev I.V."/>
            <person name="Spatafora J.W."/>
            <person name="Berbee M.L."/>
        </authorList>
    </citation>
    <scope>NUCLEOTIDE SEQUENCE [LARGE SCALE GENOMIC DNA]</scope>
    <source>
        <strain evidence="7 8">JEL478</strain>
    </source>
</reference>
<dbReference type="InterPro" id="IPR006094">
    <property type="entry name" value="Oxid_FAD_bind_N"/>
</dbReference>
<dbReference type="SUPFAM" id="SSF56176">
    <property type="entry name" value="FAD-binding/transporter-associated domain-like"/>
    <property type="match status" value="1"/>
</dbReference>
<evidence type="ECO:0000256" key="3">
    <source>
        <dbReference type="ARBA" id="ARBA00022827"/>
    </source>
</evidence>
<evidence type="ECO:0000256" key="4">
    <source>
        <dbReference type="ARBA" id="ARBA00023002"/>
    </source>
</evidence>
<evidence type="ECO:0000256" key="1">
    <source>
        <dbReference type="ARBA" id="ARBA00005466"/>
    </source>
</evidence>
<dbReference type="InterPro" id="IPR016166">
    <property type="entry name" value="FAD-bd_PCMH"/>
</dbReference>
<dbReference type="PROSITE" id="PS51387">
    <property type="entry name" value="FAD_PCMH"/>
    <property type="match status" value="1"/>
</dbReference>
<dbReference type="STRING" id="1344416.A0A138ZYR5"/>
<dbReference type="AlphaFoldDB" id="A0A138ZYR5"/>
<dbReference type="InterPro" id="IPR016169">
    <property type="entry name" value="FAD-bd_PCMH_sub2"/>
</dbReference>
<proteinExistence type="inferred from homology"/>
<dbReference type="Pfam" id="PF01565">
    <property type="entry name" value="FAD_binding_4"/>
    <property type="match status" value="1"/>
</dbReference>
<keyword evidence="8" id="KW-1185">Reference proteome</keyword>
<dbReference type="Gene3D" id="3.30.465.10">
    <property type="match status" value="1"/>
</dbReference>
<feature type="domain" description="FAD-binding PCMH-type" evidence="6">
    <location>
        <begin position="95"/>
        <end position="267"/>
    </location>
</feature>
<sequence length="544" mass="58957">MLSHISRGLVAVALFASALAAPVADGHSVFKRGFLDGVTLKNITLPYRGSLPLFPSLKSSPPDSACKILQANYTYVPGETEYATEQNRYYSILNGNDKPRCFITPTSGLEVSLAIQTLALTKERFRVKSGGHNHNANVSSVSDGIVISLERFAGVVYDAKTKTAEVGPGQAWIDVVRALAPYGVAPVGGRFGDVGVGGFLLGGGISFRSNQFGWGASNVVSYKMVLPDGTIVTASADENCDLLDVLKGAGNAQFGVVYSFTLKVYPQTSQIWGGTVNYPLSAGDDILKATQAYTKYNTDPKAHVFTIYTSIPLNNLGLWVVGLFYDAPTPPPNVFENFTKIANISDGVKTQSYTDLVASLIFKTEGTSGDWCSELLPIPKDANAISPLKYLVDTLEKTQAPYVNSFVSSSFVLHTVSKSLMLKQAKQRGGDVYDLNPNFDYYIWQYTFTALNDPALQGTTRKLLADATQTGRQMYLNLAANGTLPGPWQGLYHLPLYSNYVCIGQGEQDLVGRLSIAKQAQVKLAKLKYDPKGLFTKQSLSYKL</sequence>
<evidence type="ECO:0000259" key="6">
    <source>
        <dbReference type="PROSITE" id="PS51387"/>
    </source>
</evidence>
<gene>
    <name evidence="7" type="ORF">M427DRAFT_128768</name>
</gene>
<evidence type="ECO:0000313" key="8">
    <source>
        <dbReference type="Proteomes" id="UP000070544"/>
    </source>
</evidence>
<accession>A0A138ZYR5</accession>
<feature type="chain" id="PRO_5007295812" evidence="5">
    <location>
        <begin position="21"/>
        <end position="544"/>
    </location>
</feature>
<organism evidence="7 8">
    <name type="scientific">Gonapodya prolifera (strain JEL478)</name>
    <name type="common">Monoblepharis prolifera</name>
    <dbReference type="NCBI Taxonomy" id="1344416"/>
    <lineage>
        <taxon>Eukaryota</taxon>
        <taxon>Fungi</taxon>
        <taxon>Fungi incertae sedis</taxon>
        <taxon>Chytridiomycota</taxon>
        <taxon>Chytridiomycota incertae sedis</taxon>
        <taxon>Monoblepharidomycetes</taxon>
        <taxon>Monoblepharidales</taxon>
        <taxon>Gonapodyaceae</taxon>
        <taxon>Gonapodya</taxon>
    </lineage>
</organism>
<dbReference type="OrthoDB" id="2151789at2759"/>
<evidence type="ECO:0000313" key="7">
    <source>
        <dbReference type="EMBL" id="KXS09652.1"/>
    </source>
</evidence>
<dbReference type="EMBL" id="KQ965855">
    <property type="protein sequence ID" value="KXS09652.1"/>
    <property type="molecule type" value="Genomic_DNA"/>
</dbReference>
<keyword evidence="3" id="KW-0274">FAD</keyword>
<feature type="signal peptide" evidence="5">
    <location>
        <begin position="1"/>
        <end position="20"/>
    </location>
</feature>
<evidence type="ECO:0000256" key="5">
    <source>
        <dbReference type="SAM" id="SignalP"/>
    </source>
</evidence>
<dbReference type="PANTHER" id="PTHR42973">
    <property type="entry name" value="BINDING OXIDOREDUCTASE, PUTATIVE (AFU_ORTHOLOGUE AFUA_1G17690)-RELATED"/>
    <property type="match status" value="1"/>
</dbReference>
<dbReference type="PANTHER" id="PTHR42973:SF13">
    <property type="entry name" value="FAD-BINDING PCMH-TYPE DOMAIN-CONTAINING PROTEIN"/>
    <property type="match status" value="1"/>
</dbReference>
<dbReference type="GO" id="GO:0016491">
    <property type="term" value="F:oxidoreductase activity"/>
    <property type="evidence" value="ECO:0007669"/>
    <property type="project" value="UniProtKB-KW"/>
</dbReference>
<keyword evidence="2" id="KW-0285">Flavoprotein</keyword>
<dbReference type="Proteomes" id="UP000070544">
    <property type="component" value="Unassembled WGS sequence"/>
</dbReference>
<keyword evidence="4" id="KW-0560">Oxidoreductase</keyword>
<keyword evidence="5" id="KW-0732">Signal</keyword>
<evidence type="ECO:0000256" key="2">
    <source>
        <dbReference type="ARBA" id="ARBA00022630"/>
    </source>
</evidence>
<name>A0A138ZYR5_GONPJ</name>
<dbReference type="OMA" id="KAYTPLY"/>
<comment type="similarity">
    <text evidence="1">Belongs to the oxygen-dependent FAD-linked oxidoreductase family.</text>
</comment>